<evidence type="ECO:0000313" key="1">
    <source>
        <dbReference type="EMBL" id="SFK63300.1"/>
    </source>
</evidence>
<dbReference type="PANTHER" id="PTHR43481:SF4">
    <property type="entry name" value="GLYCEROL-1-PHOSPHATE PHOSPHOHYDROLASE 1-RELATED"/>
    <property type="match status" value="1"/>
</dbReference>
<dbReference type="Pfam" id="PF13419">
    <property type="entry name" value="HAD_2"/>
    <property type="match status" value="1"/>
</dbReference>
<dbReference type="SUPFAM" id="SSF56784">
    <property type="entry name" value="HAD-like"/>
    <property type="match status" value="1"/>
</dbReference>
<name>A0A1I4B4L4_9RHOB</name>
<dbReference type="InterPro" id="IPR041492">
    <property type="entry name" value="HAD_2"/>
</dbReference>
<reference evidence="2" key="1">
    <citation type="submission" date="2016-10" db="EMBL/GenBank/DDBJ databases">
        <authorList>
            <person name="Varghese N."/>
            <person name="Submissions S."/>
        </authorList>
    </citation>
    <scope>NUCLEOTIDE SEQUENCE [LARGE SCALE GENOMIC DNA]</scope>
    <source>
        <strain evidence="2">DSM 28453</strain>
    </source>
</reference>
<dbReference type="OrthoDB" id="9782449at2"/>
<gene>
    <name evidence="1" type="ORF">SAMN04488036_101780</name>
</gene>
<dbReference type="InterPro" id="IPR051806">
    <property type="entry name" value="HAD-like_SPP"/>
</dbReference>
<dbReference type="InterPro" id="IPR023214">
    <property type="entry name" value="HAD_sf"/>
</dbReference>
<dbReference type="SFLD" id="SFLDS00003">
    <property type="entry name" value="Haloacid_Dehalogenase"/>
    <property type="match status" value="1"/>
</dbReference>
<dbReference type="NCBIfam" id="TIGR01509">
    <property type="entry name" value="HAD-SF-IA-v3"/>
    <property type="match status" value="1"/>
</dbReference>
<proteinExistence type="predicted"/>
<dbReference type="Proteomes" id="UP000198851">
    <property type="component" value="Unassembled WGS sequence"/>
</dbReference>
<dbReference type="PANTHER" id="PTHR43481">
    <property type="entry name" value="FRUCTOSE-1-PHOSPHATE PHOSPHATASE"/>
    <property type="match status" value="1"/>
</dbReference>
<evidence type="ECO:0000313" key="2">
    <source>
        <dbReference type="Proteomes" id="UP000198851"/>
    </source>
</evidence>
<dbReference type="Gene3D" id="3.40.50.1000">
    <property type="entry name" value="HAD superfamily/HAD-like"/>
    <property type="match status" value="1"/>
</dbReference>
<accession>A0A1I4B4L4</accession>
<dbReference type="InterPro" id="IPR036412">
    <property type="entry name" value="HAD-like_sf"/>
</dbReference>
<dbReference type="CDD" id="cd07505">
    <property type="entry name" value="HAD_BPGM-like"/>
    <property type="match status" value="1"/>
</dbReference>
<dbReference type="InterPro" id="IPR023198">
    <property type="entry name" value="PGP-like_dom2"/>
</dbReference>
<dbReference type="EMBL" id="FOSZ01000001">
    <property type="protein sequence ID" value="SFK63300.1"/>
    <property type="molecule type" value="Genomic_DNA"/>
</dbReference>
<protein>
    <submittedName>
        <fullName evidence="1">Haloacid dehalogenase superfamily, subfamily IA, variant 3 with third motif having DD or ED</fullName>
    </submittedName>
</protein>
<dbReference type="RefSeq" id="WP_139216130.1">
    <property type="nucleotide sequence ID" value="NZ_FOSZ01000001.1"/>
</dbReference>
<sequence>MTLGAIRGALFDMDGLLLDSERQFMAALVEVAADVGVTQTAAEAFFATLVGTSNTETTARLQAFLPPRVDVRTFDQDWRALYRSQVARGVPVKAHVIDLLQGLRSHGVPMCVVTSTVSEMAQHKLETAGLRSFFEGVVAGDMVSANKPDPAPYLAGAELLGLQAEECVAFEDSDVGTRAATQAGCLTYQVPDLRPEGVALPNLGQHAVGDLWQAGVHLGVLKATLT</sequence>
<organism evidence="1 2">
    <name type="scientific">Shimia haliotis</name>
    <dbReference type="NCBI Taxonomy" id="1280847"/>
    <lineage>
        <taxon>Bacteria</taxon>
        <taxon>Pseudomonadati</taxon>
        <taxon>Pseudomonadota</taxon>
        <taxon>Alphaproteobacteria</taxon>
        <taxon>Rhodobacterales</taxon>
        <taxon>Roseobacteraceae</taxon>
    </lineage>
</organism>
<keyword evidence="2" id="KW-1185">Reference proteome</keyword>
<dbReference type="Gene3D" id="1.10.150.240">
    <property type="entry name" value="Putative phosphatase, domain 2"/>
    <property type="match status" value="1"/>
</dbReference>
<dbReference type="GO" id="GO:0050308">
    <property type="term" value="F:sugar-phosphatase activity"/>
    <property type="evidence" value="ECO:0007669"/>
    <property type="project" value="TreeGrafter"/>
</dbReference>
<dbReference type="SFLD" id="SFLDG01129">
    <property type="entry name" value="C1.5:_HAD__Beta-PGM__Phosphata"/>
    <property type="match status" value="1"/>
</dbReference>
<dbReference type="STRING" id="1280847.SAMN04488036_101780"/>
<dbReference type="AlphaFoldDB" id="A0A1I4B4L4"/>
<dbReference type="InterPro" id="IPR006439">
    <property type="entry name" value="HAD-SF_hydro_IA"/>
</dbReference>
<dbReference type="PRINTS" id="PR00413">
    <property type="entry name" value="HADHALOGNASE"/>
</dbReference>